<dbReference type="AlphaFoldDB" id="A0A1V9X1K8"/>
<feature type="domain" description="Kinesin motor" evidence="10">
    <location>
        <begin position="1"/>
        <end position="217"/>
    </location>
</feature>
<keyword evidence="4 9" id="KW-0547">Nucleotide-binding</keyword>
<comment type="subcellular location">
    <subcellularLocation>
        <location evidence="1">Cytoplasm</location>
        <location evidence="1">Cytoskeleton</location>
    </subcellularLocation>
</comment>
<dbReference type="InParanoid" id="A0A1V9X1K8"/>
<dbReference type="PROSITE" id="PS00411">
    <property type="entry name" value="KINESIN_MOTOR_1"/>
    <property type="match status" value="1"/>
</dbReference>
<dbReference type="GO" id="GO:0008017">
    <property type="term" value="F:microtubule binding"/>
    <property type="evidence" value="ECO:0007669"/>
    <property type="project" value="InterPro"/>
</dbReference>
<name>A0A1V9X1K8_9ACAR</name>
<dbReference type="InterPro" id="IPR027417">
    <property type="entry name" value="P-loop_NTPase"/>
</dbReference>
<organism evidence="11 12">
    <name type="scientific">Tropilaelaps mercedesae</name>
    <dbReference type="NCBI Taxonomy" id="418985"/>
    <lineage>
        <taxon>Eukaryota</taxon>
        <taxon>Metazoa</taxon>
        <taxon>Ecdysozoa</taxon>
        <taxon>Arthropoda</taxon>
        <taxon>Chelicerata</taxon>
        <taxon>Arachnida</taxon>
        <taxon>Acari</taxon>
        <taxon>Parasitiformes</taxon>
        <taxon>Mesostigmata</taxon>
        <taxon>Gamasina</taxon>
        <taxon>Dermanyssoidea</taxon>
        <taxon>Laelapidae</taxon>
        <taxon>Tropilaelaps</taxon>
    </lineage>
</organism>
<comment type="similarity">
    <text evidence="8 9">Belongs to the TRAFAC class myosin-kinesin ATPase superfamily. Kinesin family.</text>
</comment>
<keyword evidence="2" id="KW-0963">Cytoplasm</keyword>
<evidence type="ECO:0000313" key="12">
    <source>
        <dbReference type="Proteomes" id="UP000192247"/>
    </source>
</evidence>
<dbReference type="InterPro" id="IPR019821">
    <property type="entry name" value="Kinesin_motor_CS"/>
</dbReference>
<dbReference type="GO" id="GO:0007018">
    <property type="term" value="P:microtubule-based movement"/>
    <property type="evidence" value="ECO:0007669"/>
    <property type="project" value="InterPro"/>
</dbReference>
<keyword evidence="12" id="KW-1185">Reference proteome</keyword>
<dbReference type="GO" id="GO:0005874">
    <property type="term" value="C:microtubule"/>
    <property type="evidence" value="ECO:0007669"/>
    <property type="project" value="UniProtKB-KW"/>
</dbReference>
<dbReference type="InterPro" id="IPR001752">
    <property type="entry name" value="Kinesin_motor_dom"/>
</dbReference>
<protein>
    <recommendedName>
        <fullName evidence="9">Kinesin-like protein</fullName>
    </recommendedName>
</protein>
<keyword evidence="3 9" id="KW-0493">Microtubule</keyword>
<dbReference type="InterPro" id="IPR027640">
    <property type="entry name" value="Kinesin-like_fam"/>
</dbReference>
<reference evidence="11 12" key="1">
    <citation type="journal article" date="2017" name="Gigascience">
        <title>Draft genome of the honey bee ectoparasitic mite, Tropilaelaps mercedesae, is shaped by the parasitic life history.</title>
        <authorList>
            <person name="Dong X."/>
            <person name="Armstrong S.D."/>
            <person name="Xia D."/>
            <person name="Makepeace B.L."/>
            <person name="Darby A.C."/>
            <person name="Kadowaki T."/>
        </authorList>
    </citation>
    <scope>NUCLEOTIDE SEQUENCE [LARGE SCALE GENOMIC DNA]</scope>
    <source>
        <strain evidence="11">Wuxi-XJTLU</strain>
    </source>
</reference>
<dbReference type="STRING" id="418985.A0A1V9X1K8"/>
<keyword evidence="7" id="KW-0206">Cytoskeleton</keyword>
<evidence type="ECO:0000256" key="4">
    <source>
        <dbReference type="ARBA" id="ARBA00022741"/>
    </source>
</evidence>
<accession>A0A1V9X1K8</accession>
<comment type="caution">
    <text evidence="8">Lacks conserved residue(s) required for the propagation of feature annotation.</text>
</comment>
<dbReference type="SUPFAM" id="SSF52540">
    <property type="entry name" value="P-loop containing nucleoside triphosphate hydrolases"/>
    <property type="match status" value="1"/>
</dbReference>
<dbReference type="Gene3D" id="3.40.850.10">
    <property type="entry name" value="Kinesin motor domain"/>
    <property type="match status" value="1"/>
</dbReference>
<keyword evidence="5 9" id="KW-0067">ATP-binding</keyword>
<evidence type="ECO:0000256" key="9">
    <source>
        <dbReference type="RuleBase" id="RU000394"/>
    </source>
</evidence>
<dbReference type="PANTHER" id="PTHR47971">
    <property type="entry name" value="KINESIN-RELATED PROTEIN 6"/>
    <property type="match status" value="1"/>
</dbReference>
<evidence type="ECO:0000256" key="1">
    <source>
        <dbReference type="ARBA" id="ARBA00004245"/>
    </source>
</evidence>
<dbReference type="EMBL" id="MNPL01029303">
    <property type="protein sequence ID" value="OQR67298.1"/>
    <property type="molecule type" value="Genomic_DNA"/>
</dbReference>
<dbReference type="PANTHER" id="PTHR47971:SF8">
    <property type="entry name" value="KINESIN-LIKE PROTEIN"/>
    <property type="match status" value="1"/>
</dbReference>
<keyword evidence="6 9" id="KW-0505">Motor protein</keyword>
<gene>
    <name evidence="11" type="ORF">BIW11_13603</name>
</gene>
<sequence length="318" mass="35005">MSHPLQVLDLLNEKSPLKVMEDSRQRVVVVGLSEIEVSDEGAMLDLVRRGNAARTSASTKGNENSSRSHAVLQISLFHGPMGQRPLLIALMVPLMALLKKYESSSEYREWLSLHGKLSLVDLAGNEKGSDTISSDRQTQLEGAEINKSLLALKECIRALGKPGAHLPFRASKLTQVLKDSFIGERSRTCMIAMISPGQNFCENTLNTLRYADRVKELRTSSNNSNNNNGDGHSGTIKLLQQPQSAPLRTGLSPPASSAIQLLTAFHERFAPVAEALQKMEHLKSESSSADEVRRAINRLLKANQTAMDLMIEDLQKLR</sequence>
<dbReference type="GO" id="GO:0007019">
    <property type="term" value="P:microtubule depolymerization"/>
    <property type="evidence" value="ECO:0007669"/>
    <property type="project" value="TreeGrafter"/>
</dbReference>
<evidence type="ECO:0000256" key="6">
    <source>
        <dbReference type="ARBA" id="ARBA00023175"/>
    </source>
</evidence>
<evidence type="ECO:0000256" key="5">
    <source>
        <dbReference type="ARBA" id="ARBA00022840"/>
    </source>
</evidence>
<dbReference type="PROSITE" id="PS50067">
    <property type="entry name" value="KINESIN_MOTOR_2"/>
    <property type="match status" value="1"/>
</dbReference>
<dbReference type="PRINTS" id="PR00380">
    <property type="entry name" value="KINESINHEAVY"/>
</dbReference>
<evidence type="ECO:0000256" key="8">
    <source>
        <dbReference type="PROSITE-ProRule" id="PRU00283"/>
    </source>
</evidence>
<dbReference type="Pfam" id="PF00225">
    <property type="entry name" value="Kinesin"/>
    <property type="match status" value="1"/>
</dbReference>
<dbReference type="GO" id="GO:0005524">
    <property type="term" value="F:ATP binding"/>
    <property type="evidence" value="ECO:0007669"/>
    <property type="project" value="UniProtKB-KW"/>
</dbReference>
<evidence type="ECO:0000313" key="11">
    <source>
        <dbReference type="EMBL" id="OQR67298.1"/>
    </source>
</evidence>
<dbReference type="InterPro" id="IPR036961">
    <property type="entry name" value="Kinesin_motor_dom_sf"/>
</dbReference>
<comment type="caution">
    <text evidence="11">The sequence shown here is derived from an EMBL/GenBank/DDBJ whole genome shotgun (WGS) entry which is preliminary data.</text>
</comment>
<evidence type="ECO:0000256" key="2">
    <source>
        <dbReference type="ARBA" id="ARBA00022490"/>
    </source>
</evidence>
<evidence type="ECO:0000259" key="10">
    <source>
        <dbReference type="PROSITE" id="PS50067"/>
    </source>
</evidence>
<dbReference type="SMART" id="SM00129">
    <property type="entry name" value="KISc"/>
    <property type="match status" value="1"/>
</dbReference>
<proteinExistence type="inferred from homology"/>
<dbReference type="GO" id="GO:0003777">
    <property type="term" value="F:microtubule motor activity"/>
    <property type="evidence" value="ECO:0007669"/>
    <property type="project" value="InterPro"/>
</dbReference>
<evidence type="ECO:0000256" key="3">
    <source>
        <dbReference type="ARBA" id="ARBA00022701"/>
    </source>
</evidence>
<dbReference type="Proteomes" id="UP000192247">
    <property type="component" value="Unassembled WGS sequence"/>
</dbReference>
<evidence type="ECO:0000256" key="7">
    <source>
        <dbReference type="ARBA" id="ARBA00023212"/>
    </source>
</evidence>
<dbReference type="OrthoDB" id="3176171at2759"/>